<accession>A0ABR2ZZ80</accession>
<organism evidence="2 3">
    <name type="scientific">Marasmius tenuissimus</name>
    <dbReference type="NCBI Taxonomy" id="585030"/>
    <lineage>
        <taxon>Eukaryota</taxon>
        <taxon>Fungi</taxon>
        <taxon>Dikarya</taxon>
        <taxon>Basidiomycota</taxon>
        <taxon>Agaricomycotina</taxon>
        <taxon>Agaricomycetes</taxon>
        <taxon>Agaricomycetidae</taxon>
        <taxon>Agaricales</taxon>
        <taxon>Marasmiineae</taxon>
        <taxon>Marasmiaceae</taxon>
        <taxon>Marasmius</taxon>
    </lineage>
</organism>
<feature type="compositionally biased region" description="Polar residues" evidence="1">
    <location>
        <begin position="120"/>
        <end position="145"/>
    </location>
</feature>
<evidence type="ECO:0000313" key="3">
    <source>
        <dbReference type="Proteomes" id="UP001437256"/>
    </source>
</evidence>
<protein>
    <submittedName>
        <fullName evidence="2">Uncharacterized protein</fullName>
    </submittedName>
</protein>
<reference evidence="2 3" key="1">
    <citation type="submission" date="2024-05" db="EMBL/GenBank/DDBJ databases">
        <title>A draft genome resource for the thread blight pathogen Marasmius tenuissimus strain MS-2.</title>
        <authorList>
            <person name="Yulfo-Soto G.E."/>
            <person name="Baruah I.K."/>
            <person name="Amoako-Attah I."/>
            <person name="Bukari Y."/>
            <person name="Meinhardt L.W."/>
            <person name="Bailey B.A."/>
            <person name="Cohen S.P."/>
        </authorList>
    </citation>
    <scope>NUCLEOTIDE SEQUENCE [LARGE SCALE GENOMIC DNA]</scope>
    <source>
        <strain evidence="2 3">MS-2</strain>
    </source>
</reference>
<feature type="region of interest" description="Disordered" evidence="1">
    <location>
        <begin position="471"/>
        <end position="507"/>
    </location>
</feature>
<evidence type="ECO:0000313" key="2">
    <source>
        <dbReference type="EMBL" id="KAL0066640.1"/>
    </source>
</evidence>
<feature type="region of interest" description="Disordered" evidence="1">
    <location>
        <begin position="377"/>
        <end position="403"/>
    </location>
</feature>
<feature type="compositionally biased region" description="Polar residues" evidence="1">
    <location>
        <begin position="486"/>
        <end position="500"/>
    </location>
</feature>
<feature type="compositionally biased region" description="Polar residues" evidence="1">
    <location>
        <begin position="84"/>
        <end position="97"/>
    </location>
</feature>
<feature type="compositionally biased region" description="Polar residues" evidence="1">
    <location>
        <begin position="52"/>
        <end position="74"/>
    </location>
</feature>
<evidence type="ECO:0000256" key="1">
    <source>
        <dbReference type="SAM" id="MobiDB-lite"/>
    </source>
</evidence>
<comment type="caution">
    <text evidence="2">The sequence shown here is derived from an EMBL/GenBank/DDBJ whole genome shotgun (WGS) entry which is preliminary data.</text>
</comment>
<gene>
    <name evidence="2" type="ORF">AAF712_006242</name>
</gene>
<sequence>MSDGTHAQFLYGHGDIYERETSYPPLGHPAAQHTIQPHFSTGPHPDEDDSQFDNLSNQLNQPFGQSQNSSAPHQSNERLGFRPENSTQSPLSFSAHTNRGDFAPGNRSMTRNLPGAIATPSPSQRLQSSFSVRSIEASPTPTASPRVQHGNVNIHPPSSTPLNSGSFNRPDIWDEYVDGVSAKHSLIGEKLSSLAGFSKVAQHPNPTAADKGTRIDAYALSLKILDKLEKIEKSVSEIPQLKRKVEGLEEKVTNTKFVMLRGIKDEIKGSVELQKKYGLDGGMAMEGQRADILAVIRKIGSGVRDNLRREFLSSLQPRTSKSLEDLTTNCGRKYQHISGTGRINLNYKYRNALVRFFIIKNSEQLHLKEAVTIPIEDEDLGQDDGEGDETSMPPASKRSKMTGGGIGVSAGRTAQSDSFWAHIAAYLKQEQEYYKSGTYTSDEWKDRIQWILAQEGDNMYESLRKGTVVDPRDVQDMEGSAGGQSFPGTAPSQSSGSENLHTLLPGF</sequence>
<dbReference type="Proteomes" id="UP001437256">
    <property type="component" value="Unassembled WGS sequence"/>
</dbReference>
<feature type="compositionally biased region" description="Acidic residues" evidence="1">
    <location>
        <begin position="377"/>
        <end position="389"/>
    </location>
</feature>
<name>A0ABR2ZZ80_9AGAR</name>
<feature type="compositionally biased region" description="Polar residues" evidence="1">
    <location>
        <begin position="156"/>
        <end position="165"/>
    </location>
</feature>
<feature type="region of interest" description="Disordered" evidence="1">
    <location>
        <begin position="20"/>
        <end position="165"/>
    </location>
</feature>
<keyword evidence="3" id="KW-1185">Reference proteome</keyword>
<proteinExistence type="predicted"/>
<dbReference type="EMBL" id="JBBXMP010000033">
    <property type="protein sequence ID" value="KAL0066640.1"/>
    <property type="molecule type" value="Genomic_DNA"/>
</dbReference>